<dbReference type="PANTHER" id="PTHR10353">
    <property type="entry name" value="GLYCOSYL HYDROLASE"/>
    <property type="match status" value="1"/>
</dbReference>
<reference evidence="5 6" key="1">
    <citation type="submission" date="2013-11" db="EMBL/GenBank/DDBJ databases">
        <title>The Damaraland mole rat (Fukomys damarensis) genome and evolution of African mole rats.</title>
        <authorList>
            <person name="Gladyshev V.N."/>
            <person name="Fang X."/>
        </authorList>
    </citation>
    <scope>NUCLEOTIDE SEQUENCE [LARGE SCALE GENOMIC DNA]</scope>
    <source>
        <tissue evidence="5">Liver</tissue>
    </source>
</reference>
<keyword evidence="3" id="KW-0326">Glycosidase</keyword>
<sequence length="238" mass="26566">MEYTKGKVPISLARNGMPAGESDSGFDDSSRVAYFKQYISEVLKAVKEDVVDVCSYMLGLSLMASKALLVTARDLGFTTSTSMMAASQGLPGNLPAFSPASLKRMVFSLRIGHAIIKAHARVYHTYDEEYRQQQQGVISLSLNTHWAQPKSPGVPTDIEAADRMLQFSLGWFAHPIFRNGDYPDVMEWKVGNRSELQHLATCRLPGFTEEKKRYMRGSADVFCLNTYSSRLVKHTTPQ</sequence>
<keyword evidence="2 5" id="KW-0378">Hydrolase</keyword>
<dbReference type="InterPro" id="IPR001360">
    <property type="entry name" value="Glyco_hydro_1"/>
</dbReference>
<organism evidence="5 6">
    <name type="scientific">Fukomys damarensis</name>
    <name type="common">Damaraland mole rat</name>
    <name type="synonym">Cryptomys damarensis</name>
    <dbReference type="NCBI Taxonomy" id="885580"/>
    <lineage>
        <taxon>Eukaryota</taxon>
        <taxon>Metazoa</taxon>
        <taxon>Chordata</taxon>
        <taxon>Craniata</taxon>
        <taxon>Vertebrata</taxon>
        <taxon>Euteleostomi</taxon>
        <taxon>Mammalia</taxon>
        <taxon>Eutheria</taxon>
        <taxon>Euarchontoglires</taxon>
        <taxon>Glires</taxon>
        <taxon>Rodentia</taxon>
        <taxon>Hystricomorpha</taxon>
        <taxon>Bathyergidae</taxon>
        <taxon>Fukomys</taxon>
    </lineage>
</organism>
<dbReference type="InterPro" id="IPR017853">
    <property type="entry name" value="GH"/>
</dbReference>
<protein>
    <submittedName>
        <fullName evidence="5">Lactase-phlorizin hydrolase</fullName>
    </submittedName>
</protein>
<proteinExistence type="inferred from homology"/>
<keyword evidence="6" id="KW-1185">Reference proteome</keyword>
<gene>
    <name evidence="5" type="ORF">H920_15869</name>
</gene>
<evidence type="ECO:0000313" key="5">
    <source>
        <dbReference type="EMBL" id="KFO22730.1"/>
    </source>
</evidence>
<dbReference type="PANTHER" id="PTHR10353:SF36">
    <property type="entry name" value="LP05116P"/>
    <property type="match status" value="1"/>
</dbReference>
<evidence type="ECO:0000256" key="4">
    <source>
        <dbReference type="RuleBase" id="RU003690"/>
    </source>
</evidence>
<dbReference type="AlphaFoldDB" id="A0A091CXY2"/>
<dbReference type="STRING" id="885580.ENSFDAP00000015986"/>
<comment type="similarity">
    <text evidence="1 4">Belongs to the glycosyl hydrolase 1 family.</text>
</comment>
<evidence type="ECO:0000256" key="1">
    <source>
        <dbReference type="ARBA" id="ARBA00010838"/>
    </source>
</evidence>
<accession>A0A091CXY2</accession>
<dbReference type="GO" id="GO:0008422">
    <property type="term" value="F:beta-glucosidase activity"/>
    <property type="evidence" value="ECO:0007669"/>
    <property type="project" value="TreeGrafter"/>
</dbReference>
<dbReference type="GO" id="GO:0005975">
    <property type="term" value="P:carbohydrate metabolic process"/>
    <property type="evidence" value="ECO:0007669"/>
    <property type="project" value="InterPro"/>
</dbReference>
<evidence type="ECO:0000313" key="6">
    <source>
        <dbReference type="Proteomes" id="UP000028990"/>
    </source>
</evidence>
<dbReference type="Gene3D" id="3.20.20.80">
    <property type="entry name" value="Glycosidases"/>
    <property type="match status" value="2"/>
</dbReference>
<dbReference type="SUPFAM" id="SSF51445">
    <property type="entry name" value="(Trans)glycosidases"/>
    <property type="match status" value="2"/>
</dbReference>
<dbReference type="EMBL" id="KN123961">
    <property type="protein sequence ID" value="KFO22730.1"/>
    <property type="molecule type" value="Genomic_DNA"/>
</dbReference>
<evidence type="ECO:0000256" key="2">
    <source>
        <dbReference type="ARBA" id="ARBA00022801"/>
    </source>
</evidence>
<dbReference type="Proteomes" id="UP000028990">
    <property type="component" value="Unassembled WGS sequence"/>
</dbReference>
<evidence type="ECO:0000256" key="3">
    <source>
        <dbReference type="ARBA" id="ARBA00023295"/>
    </source>
</evidence>
<dbReference type="Pfam" id="PF00232">
    <property type="entry name" value="Glyco_hydro_1"/>
    <property type="match status" value="2"/>
</dbReference>
<name>A0A091CXY2_FUKDA</name>